<accession>A0A4C2EUG2</accession>
<dbReference type="Proteomes" id="UP000304382">
    <property type="component" value="Unassembled WGS sequence"/>
</dbReference>
<dbReference type="OrthoDB" id="346428at2157"/>
<dbReference type="AlphaFoldDB" id="A0A4C2EUG2"/>
<proteinExistence type="predicted"/>
<dbReference type="RefSeq" id="WP_137685636.1">
    <property type="nucleotide sequence ID" value="NZ_BIXZ01000027.1"/>
</dbReference>
<sequence>MNKQLIESLDELLTLEGGSTSFTKTKIPSNILDTEYITEDLRPPQSCPLLENCRAFCECERDGSELIVECDEGHEGRIPVEDHLYFDISFEPVLEVVSEAAGRNLAQISKSTLPKYVTGVTDDGVNLYLIVSPSDYEKAVNEICIETLKEDTPALLVTPQKTVMDLLEIKSLFSSSNLIYTVPLTMLTEPDLIQGSLSTIEDIQSIERRILEDLDGEHPVVNRVNSNPRYILTELNHMRLLRLAKELPQHSGTRLEKIGETAFSHLFVSYPEAGGEDDRGGNVPDNLFYISESILPEGAESVLGIADTKSGDDAGFGSEKVEGKHDEYLKKARRHSVGAEKIGHMFLILGFDGQKEIEFYDKMADIYKEDEYLVIMTAEALSLILAAYLAHTVANDLKLIHGNFQTVIHPFFDNQAFQKSGLGGLTREVGKNQEEYNDEYKQRENLMIITQEVVKKRLEQCVDSPNDVEEVFKDYFKPLPTI</sequence>
<evidence type="ECO:0000313" key="2">
    <source>
        <dbReference type="Proteomes" id="UP000304382"/>
    </source>
</evidence>
<reference evidence="1 2" key="1">
    <citation type="submission" date="2019-02" db="EMBL/GenBank/DDBJ databases">
        <title>Haloarcula mannanilyticum sp. nov., a mannan degrading haloarchaeon isolated from commercial salt.</title>
        <authorList>
            <person name="Enomoto S."/>
            <person name="Shimane Y."/>
            <person name="Kamekura M."/>
            <person name="Ito T."/>
            <person name="Moriya O."/>
            <person name="Ihara K."/>
            <person name="Takahashi-Ando N."/>
            <person name="Fukushima Y."/>
            <person name="Yoshida Y."/>
            <person name="Usama R."/>
            <person name="Takai K."/>
            <person name="Minegishi H."/>
        </authorList>
    </citation>
    <scope>NUCLEOTIDE SEQUENCE [LARGE SCALE GENOMIC DNA]</scope>
    <source>
        <strain evidence="1 2">MD130-1</strain>
    </source>
</reference>
<gene>
    <name evidence="1" type="ORF">Harman_42080</name>
</gene>
<comment type="caution">
    <text evidence="1">The sequence shown here is derived from an EMBL/GenBank/DDBJ whole genome shotgun (WGS) entry which is preliminary data.</text>
</comment>
<dbReference type="EMBL" id="BIXZ01000027">
    <property type="protein sequence ID" value="GCF16273.1"/>
    <property type="molecule type" value="Genomic_DNA"/>
</dbReference>
<keyword evidence="2" id="KW-1185">Reference proteome</keyword>
<organism evidence="1 2">
    <name type="scientific">Haloarcula mannanilytica</name>
    <dbReference type="NCBI Taxonomy" id="2509225"/>
    <lineage>
        <taxon>Archaea</taxon>
        <taxon>Methanobacteriati</taxon>
        <taxon>Methanobacteriota</taxon>
        <taxon>Stenosarchaea group</taxon>
        <taxon>Halobacteria</taxon>
        <taxon>Halobacteriales</taxon>
        <taxon>Haloarculaceae</taxon>
        <taxon>Haloarcula</taxon>
    </lineage>
</organism>
<protein>
    <submittedName>
        <fullName evidence="1">Uncharacterized protein</fullName>
    </submittedName>
</protein>
<name>A0A4C2EUG2_9EURY</name>
<evidence type="ECO:0000313" key="1">
    <source>
        <dbReference type="EMBL" id="GCF16273.1"/>
    </source>
</evidence>